<reference evidence="2" key="1">
    <citation type="submission" date="2018-02" db="EMBL/GenBank/DDBJ databases">
        <authorList>
            <person name="Cohen D.B."/>
            <person name="Kent A.D."/>
        </authorList>
    </citation>
    <scope>NUCLEOTIDE SEQUENCE</scope>
</reference>
<proteinExistence type="predicted"/>
<feature type="compositionally biased region" description="Basic and acidic residues" evidence="1">
    <location>
        <begin position="199"/>
        <end position="219"/>
    </location>
</feature>
<feature type="compositionally biased region" description="Polar residues" evidence="1">
    <location>
        <begin position="65"/>
        <end position="76"/>
    </location>
</feature>
<protein>
    <submittedName>
        <fullName evidence="2">Uncharacterized protein</fullName>
    </submittedName>
</protein>
<sequence length="219" mass="25081">MGSRRGAREIETLGLLESVESIFDMLEPYSPSGLVLAEEEFGLKDQAPGADLTFELFVRGENPLETPTATHTTANPRQPIPRQTHGNPYPRLHHHAETKTQATVNPNARQTHGNPYPRLHHHAETKTHPEINPHQIGTETTRKTHPRQTEAQTPPRPKPKPTNKPKFTETSTQAHRQPNHHHKINKGEGRAMENIGEGRAMENRGRERRREREQRRERR</sequence>
<feature type="compositionally biased region" description="Polar residues" evidence="1">
    <location>
        <begin position="99"/>
        <end position="113"/>
    </location>
</feature>
<gene>
    <name evidence="2" type="ORF">FSB_LOCUS1764</name>
</gene>
<evidence type="ECO:0000256" key="1">
    <source>
        <dbReference type="SAM" id="MobiDB-lite"/>
    </source>
</evidence>
<evidence type="ECO:0000313" key="2">
    <source>
        <dbReference type="EMBL" id="SPC73882.1"/>
    </source>
</evidence>
<name>A0A2N9EGJ0_FAGSY</name>
<organism evidence="2">
    <name type="scientific">Fagus sylvatica</name>
    <name type="common">Beechnut</name>
    <dbReference type="NCBI Taxonomy" id="28930"/>
    <lineage>
        <taxon>Eukaryota</taxon>
        <taxon>Viridiplantae</taxon>
        <taxon>Streptophyta</taxon>
        <taxon>Embryophyta</taxon>
        <taxon>Tracheophyta</taxon>
        <taxon>Spermatophyta</taxon>
        <taxon>Magnoliopsida</taxon>
        <taxon>eudicotyledons</taxon>
        <taxon>Gunneridae</taxon>
        <taxon>Pentapetalae</taxon>
        <taxon>rosids</taxon>
        <taxon>fabids</taxon>
        <taxon>Fagales</taxon>
        <taxon>Fagaceae</taxon>
        <taxon>Fagus</taxon>
    </lineage>
</organism>
<feature type="compositionally biased region" description="Basic and acidic residues" evidence="1">
    <location>
        <begin position="122"/>
        <end position="131"/>
    </location>
</feature>
<dbReference type="EMBL" id="OIVN01000080">
    <property type="protein sequence ID" value="SPC73882.1"/>
    <property type="molecule type" value="Genomic_DNA"/>
</dbReference>
<feature type="region of interest" description="Disordered" evidence="1">
    <location>
        <begin position="61"/>
        <end position="219"/>
    </location>
</feature>
<dbReference type="AlphaFoldDB" id="A0A2N9EGJ0"/>
<accession>A0A2N9EGJ0</accession>